<evidence type="ECO:0000313" key="3">
    <source>
        <dbReference type="EMBL" id="HEA20613.1"/>
    </source>
</evidence>
<name>A0A831VQF0_9FLAO</name>
<reference evidence="3" key="1">
    <citation type="journal article" date="2020" name="mSystems">
        <title>Genome- and Community-Level Interaction Insights into Carbon Utilization and Element Cycling Functions of Hydrothermarchaeota in Hydrothermal Sediment.</title>
        <authorList>
            <person name="Zhou Z."/>
            <person name="Liu Y."/>
            <person name="Xu W."/>
            <person name="Pan J."/>
            <person name="Luo Z.H."/>
            <person name="Li M."/>
        </authorList>
    </citation>
    <scope>NUCLEOTIDE SEQUENCE [LARGE SCALE GENOMIC DNA]</scope>
    <source>
        <strain evidence="3">HyVt-345</strain>
    </source>
</reference>
<comment type="caution">
    <text evidence="3">The sequence shown here is derived from an EMBL/GenBank/DDBJ whole genome shotgun (WGS) entry which is preliminary data.</text>
</comment>
<dbReference type="Proteomes" id="UP000886191">
    <property type="component" value="Unassembled WGS sequence"/>
</dbReference>
<accession>A0A831VQF0</accession>
<evidence type="ECO:0000256" key="1">
    <source>
        <dbReference type="SAM" id="Coils"/>
    </source>
</evidence>
<keyword evidence="2" id="KW-0732">Signal</keyword>
<feature type="chain" id="PRO_5032969830" description="Adhesin domain-containing protein" evidence="2">
    <location>
        <begin position="26"/>
        <end position="480"/>
    </location>
</feature>
<feature type="coiled-coil region" evidence="1">
    <location>
        <begin position="186"/>
        <end position="225"/>
    </location>
</feature>
<dbReference type="EMBL" id="DRGL01000024">
    <property type="protein sequence ID" value="HEA20613.1"/>
    <property type="molecule type" value="Genomic_DNA"/>
</dbReference>
<gene>
    <name evidence="3" type="ORF">ENH87_06810</name>
</gene>
<protein>
    <recommendedName>
        <fullName evidence="4">Adhesin domain-containing protein</fullName>
    </recommendedName>
</protein>
<evidence type="ECO:0000256" key="2">
    <source>
        <dbReference type="SAM" id="SignalP"/>
    </source>
</evidence>
<evidence type="ECO:0008006" key="4">
    <source>
        <dbReference type="Google" id="ProtNLM"/>
    </source>
</evidence>
<sequence length="480" mass="54552">MKHSKQVVCRFLAFGLCFISIGVHAQKQSKSYSEKFTVDDEAILDISTSYADLEFETWNKNQIVVEATVELENATTEEARDYFVNNGIEILGNSDKVSITTGTGHPFTTDYFENIGNLQIEIPELPEFESFEMDFDMAELSDIPPVPPTPDANFDYEAFQKNGEEYLKQWQKNFQKEFGEPYQKSMEDWQEKMAGKQEEVRAKREQMLEKRMEAHSEKMENMAKARVEEGKKQAAADQKRIEFYASRKEGDSTSSKLEGYNRAGRANTFYFNSTEQNTKLKVKKTIKIKIPKNTKIQMNVRHGEVKMVGNTKNMNATLSHASLLAAVIEGEKTKVTASYSPVSVQHWNYGALEVDYSENIELQEVLNLQLSATFSEVTIANLTTSAIVKNNFGPLIIESISDDFEKLEVSIQNAAFTCKVPKTAFDMYISSEQSELVSPEWLQLDTFNNHESTVRQGFNGKKNSGKTIHILSKYSEIVLQ</sequence>
<feature type="signal peptide" evidence="2">
    <location>
        <begin position="1"/>
        <end position="25"/>
    </location>
</feature>
<dbReference type="AlphaFoldDB" id="A0A831VQF0"/>
<proteinExistence type="predicted"/>
<keyword evidence="1" id="KW-0175">Coiled coil</keyword>
<organism evidence="3">
    <name type="scientific">Pricia antarctica</name>
    <dbReference type="NCBI Taxonomy" id="641691"/>
    <lineage>
        <taxon>Bacteria</taxon>
        <taxon>Pseudomonadati</taxon>
        <taxon>Bacteroidota</taxon>
        <taxon>Flavobacteriia</taxon>
        <taxon>Flavobacteriales</taxon>
        <taxon>Flavobacteriaceae</taxon>
        <taxon>Pricia</taxon>
    </lineage>
</organism>